<keyword evidence="2" id="KW-0479">Metal-binding</keyword>
<feature type="domain" description="C2H2-type" evidence="14">
    <location>
        <begin position="616"/>
        <end position="643"/>
    </location>
</feature>
<evidence type="ECO:0000256" key="6">
    <source>
        <dbReference type="ARBA" id="ARBA00023125"/>
    </source>
</evidence>
<dbReference type="Pfam" id="PF00096">
    <property type="entry name" value="zf-C2H2"/>
    <property type="match status" value="1"/>
</dbReference>
<dbReference type="GO" id="GO:0008270">
    <property type="term" value="F:zinc ion binding"/>
    <property type="evidence" value="ECO:0007669"/>
    <property type="project" value="UniProtKB-KW"/>
</dbReference>
<evidence type="ECO:0000259" key="13">
    <source>
        <dbReference type="PROSITE" id="PS50071"/>
    </source>
</evidence>
<dbReference type="PANTHER" id="PTHR24391">
    <property type="entry name" value="HISTONE H4 TRANSCRIPTION FACTOR-RELATED"/>
    <property type="match status" value="1"/>
</dbReference>
<keyword evidence="4 9" id="KW-0863">Zinc-finger</keyword>
<feature type="domain" description="Homeobox" evidence="13">
    <location>
        <begin position="265"/>
        <end position="325"/>
    </location>
</feature>
<evidence type="ECO:0000256" key="1">
    <source>
        <dbReference type="ARBA" id="ARBA00004123"/>
    </source>
</evidence>
<gene>
    <name evidence="15" type="ORF">X975_05192</name>
</gene>
<dbReference type="GO" id="GO:0000981">
    <property type="term" value="F:DNA-binding transcription factor activity, RNA polymerase II-specific"/>
    <property type="evidence" value="ECO:0007669"/>
    <property type="project" value="TreeGrafter"/>
</dbReference>
<dbReference type="FunFam" id="3.30.160.60:FF:000013">
    <property type="entry name" value="Putative zinc finger E-box-binding homeobox 2"/>
    <property type="match status" value="1"/>
</dbReference>
<feature type="domain" description="C2H2-type" evidence="14">
    <location>
        <begin position="672"/>
        <end position="700"/>
    </location>
</feature>
<feature type="compositionally biased region" description="Basic and acidic residues" evidence="12">
    <location>
        <begin position="114"/>
        <end position="125"/>
    </location>
</feature>
<keyword evidence="6 10" id="KW-0238">DNA-binding</keyword>
<keyword evidence="5" id="KW-0862">Zinc</keyword>
<feature type="compositionally biased region" description="Polar residues" evidence="12">
    <location>
        <begin position="513"/>
        <end position="550"/>
    </location>
</feature>
<feature type="DNA-binding region" description="Homeobox" evidence="10">
    <location>
        <begin position="267"/>
        <end position="326"/>
    </location>
</feature>
<dbReference type="PROSITE" id="PS00028">
    <property type="entry name" value="ZINC_FINGER_C2H2_1"/>
    <property type="match status" value="2"/>
</dbReference>
<dbReference type="InterPro" id="IPR036236">
    <property type="entry name" value="Znf_C2H2_sf"/>
</dbReference>
<feature type="region of interest" description="Disordered" evidence="12">
    <location>
        <begin position="412"/>
        <end position="478"/>
    </location>
</feature>
<dbReference type="PROSITE" id="PS50157">
    <property type="entry name" value="ZINC_FINGER_C2H2_2"/>
    <property type="match status" value="3"/>
</dbReference>
<dbReference type="SMART" id="SM00355">
    <property type="entry name" value="ZnF_C2H2"/>
    <property type="match status" value="4"/>
</dbReference>
<feature type="region of interest" description="Disordered" evidence="12">
    <location>
        <begin position="17"/>
        <end position="52"/>
    </location>
</feature>
<evidence type="ECO:0000313" key="15">
    <source>
        <dbReference type="EMBL" id="KFM67857.1"/>
    </source>
</evidence>
<comment type="subcellular location">
    <subcellularLocation>
        <location evidence="1 10 11">Nucleus</location>
    </subcellularLocation>
</comment>
<feature type="non-terminal residue" evidence="15">
    <location>
        <position position="703"/>
    </location>
</feature>
<dbReference type="InterPro" id="IPR001356">
    <property type="entry name" value="HD"/>
</dbReference>
<evidence type="ECO:0000256" key="12">
    <source>
        <dbReference type="SAM" id="MobiDB-lite"/>
    </source>
</evidence>
<dbReference type="Pfam" id="PF00046">
    <property type="entry name" value="Homeodomain"/>
    <property type="match status" value="1"/>
</dbReference>
<dbReference type="Gene3D" id="3.30.160.60">
    <property type="entry name" value="Classic Zinc Finger"/>
    <property type="match status" value="3"/>
</dbReference>
<dbReference type="InterPro" id="IPR051574">
    <property type="entry name" value="ZnF_E-box_Homeobox"/>
</dbReference>
<keyword evidence="3" id="KW-0677">Repeat</keyword>
<evidence type="ECO:0000256" key="8">
    <source>
        <dbReference type="ARBA" id="ARBA00023242"/>
    </source>
</evidence>
<reference evidence="15 16" key="1">
    <citation type="submission" date="2013-11" db="EMBL/GenBank/DDBJ databases">
        <title>Genome sequencing of Stegodyphus mimosarum.</title>
        <authorList>
            <person name="Bechsgaard J."/>
        </authorList>
    </citation>
    <scope>NUCLEOTIDE SEQUENCE [LARGE SCALE GENOMIC DNA]</scope>
</reference>
<feature type="compositionally biased region" description="Polar residues" evidence="12">
    <location>
        <begin position="419"/>
        <end position="445"/>
    </location>
</feature>
<proteinExistence type="predicted"/>
<dbReference type="PANTHER" id="PTHR24391:SF27">
    <property type="entry name" value="ZINC FINGER PROTEIN 1"/>
    <property type="match status" value="1"/>
</dbReference>
<evidence type="ECO:0000259" key="14">
    <source>
        <dbReference type="PROSITE" id="PS50157"/>
    </source>
</evidence>
<dbReference type="GO" id="GO:0005634">
    <property type="term" value="C:nucleus"/>
    <property type="evidence" value="ECO:0007669"/>
    <property type="project" value="UniProtKB-SubCell"/>
</dbReference>
<feature type="region of interest" description="Disordered" evidence="12">
    <location>
        <begin position="114"/>
        <end position="133"/>
    </location>
</feature>
<evidence type="ECO:0000256" key="10">
    <source>
        <dbReference type="PROSITE-ProRule" id="PRU00108"/>
    </source>
</evidence>
<organism evidence="15 16">
    <name type="scientific">Stegodyphus mimosarum</name>
    <name type="common">African social velvet spider</name>
    <dbReference type="NCBI Taxonomy" id="407821"/>
    <lineage>
        <taxon>Eukaryota</taxon>
        <taxon>Metazoa</taxon>
        <taxon>Ecdysozoa</taxon>
        <taxon>Arthropoda</taxon>
        <taxon>Chelicerata</taxon>
        <taxon>Arachnida</taxon>
        <taxon>Araneae</taxon>
        <taxon>Araneomorphae</taxon>
        <taxon>Entelegynae</taxon>
        <taxon>Eresoidea</taxon>
        <taxon>Eresidae</taxon>
        <taxon>Stegodyphus</taxon>
    </lineage>
</organism>
<dbReference type="AlphaFoldDB" id="A0A087TRW8"/>
<evidence type="ECO:0000313" key="16">
    <source>
        <dbReference type="Proteomes" id="UP000054359"/>
    </source>
</evidence>
<evidence type="ECO:0000256" key="3">
    <source>
        <dbReference type="ARBA" id="ARBA00022737"/>
    </source>
</evidence>
<evidence type="ECO:0000256" key="7">
    <source>
        <dbReference type="ARBA" id="ARBA00023155"/>
    </source>
</evidence>
<name>A0A087TRW8_STEMI</name>
<evidence type="ECO:0000256" key="11">
    <source>
        <dbReference type="RuleBase" id="RU000682"/>
    </source>
</evidence>
<feature type="region of interest" description="Disordered" evidence="12">
    <location>
        <begin position="493"/>
        <end position="600"/>
    </location>
</feature>
<dbReference type="OMA" id="EPRSVEC"/>
<dbReference type="SUPFAM" id="SSF46689">
    <property type="entry name" value="Homeodomain-like"/>
    <property type="match status" value="1"/>
</dbReference>
<dbReference type="GO" id="GO:0000978">
    <property type="term" value="F:RNA polymerase II cis-regulatory region sequence-specific DNA binding"/>
    <property type="evidence" value="ECO:0007669"/>
    <property type="project" value="TreeGrafter"/>
</dbReference>
<evidence type="ECO:0000256" key="4">
    <source>
        <dbReference type="ARBA" id="ARBA00022771"/>
    </source>
</evidence>
<dbReference type="Proteomes" id="UP000054359">
    <property type="component" value="Unassembled WGS sequence"/>
</dbReference>
<accession>A0A087TRW8</accession>
<dbReference type="InterPro" id="IPR009057">
    <property type="entry name" value="Homeodomain-like_sf"/>
</dbReference>
<feature type="region of interest" description="Disordered" evidence="12">
    <location>
        <begin position="248"/>
        <end position="270"/>
    </location>
</feature>
<evidence type="ECO:0000256" key="2">
    <source>
        <dbReference type="ARBA" id="ARBA00022723"/>
    </source>
</evidence>
<feature type="compositionally biased region" description="Acidic residues" evidence="12">
    <location>
        <begin position="577"/>
        <end position="593"/>
    </location>
</feature>
<dbReference type="FunFam" id="3.30.160.60:FF:000744">
    <property type="entry name" value="zinc finger E-box-binding homeobox 1"/>
    <property type="match status" value="1"/>
</dbReference>
<sequence>MTSKKCLVVNLKVRKVDSRSPRGRGSTQNNSFRPIIPKYASPGAGGGATSGPDMPLIPAGYMPSSERFSSFSGRLQQPYLPINLHPLLASQPHYHLPIGAFSDVTHLLQQRRYENDCPPNADHHAHSQLPPHLVPTSSALLEKSEDSPGSSPKPPGEIKKILEIVDNTVSKQQQSPTRPRTNGLLSELLSAAPHPLVKSPPPHFGASIDTRCRFCSSLFDSKIDLHQHERYLCPRNIELRTKQGESKFFQPLQEQGSDGESGEESRLRTSPSTLSVDCVLTLKAHYQINPRPKKSELIRLSRDLKCPTRTVQDWFHSQQTRTKDFPLNGDMPHTPPPQHQQNSGLPFPSAAVPHCNGHSFSVAGVPHYNGAISSSNQLIPYRPMVNCSPNVDMPSHEEDQPLDLSFKMRREEELHHQETSTSDNLPSPTQFESEVLNLSQRSSRTPPKVSSPYPIHSRGNHQPRVIPKNEDTGRDTSQNHLHSSLLYKYMQMGTSNRRPSPPREKSPIIVMPSSPNRSPPHTEQPQSMPSPGSVSYADNSSSPSGTTGSYCHTDEPVDGNPYSPTGGKKLRIWNQGEGDESTLEDCPGAEEDSSGGSGKMRKSWKLHKVESEEGMYACDQCDKMFSKQSSLARHKYEHSGQRPHKCDVCSKAFKHKHHLTEHKRLHSGEKPFQCKKCLKRFSHSGSYSQHMNHRYSYCKPYHE</sequence>
<dbReference type="FunFam" id="3.30.160.60:FF:000145">
    <property type="entry name" value="Zinc finger protein 574"/>
    <property type="match status" value="1"/>
</dbReference>
<feature type="region of interest" description="Disordered" evidence="12">
    <location>
        <begin position="317"/>
        <end position="344"/>
    </location>
</feature>
<dbReference type="STRING" id="407821.A0A087TRW8"/>
<keyword evidence="8 10" id="KW-0539">Nucleus</keyword>
<dbReference type="EMBL" id="KK116472">
    <property type="protein sequence ID" value="KFM67857.1"/>
    <property type="molecule type" value="Genomic_DNA"/>
</dbReference>
<keyword evidence="16" id="KW-1185">Reference proteome</keyword>
<protein>
    <submittedName>
        <fullName evidence="15">Zinc finger protein 1</fullName>
    </submittedName>
</protein>
<dbReference type="PROSITE" id="PS50071">
    <property type="entry name" value="HOMEOBOX_2"/>
    <property type="match status" value="1"/>
</dbReference>
<dbReference type="InterPro" id="IPR013087">
    <property type="entry name" value="Znf_C2H2_type"/>
</dbReference>
<dbReference type="SUPFAM" id="SSF57667">
    <property type="entry name" value="beta-beta-alpha zinc fingers"/>
    <property type="match status" value="2"/>
</dbReference>
<dbReference type="GO" id="GO:0000122">
    <property type="term" value="P:negative regulation of transcription by RNA polymerase II"/>
    <property type="evidence" value="ECO:0007669"/>
    <property type="project" value="UniProtKB-ARBA"/>
</dbReference>
<evidence type="ECO:0000256" key="9">
    <source>
        <dbReference type="PROSITE-ProRule" id="PRU00042"/>
    </source>
</evidence>
<evidence type="ECO:0000256" key="5">
    <source>
        <dbReference type="ARBA" id="ARBA00022833"/>
    </source>
</evidence>
<dbReference type="OrthoDB" id="7491548at2759"/>
<dbReference type="Gene3D" id="1.10.10.60">
    <property type="entry name" value="Homeodomain-like"/>
    <property type="match status" value="1"/>
</dbReference>
<dbReference type="SMART" id="SM00389">
    <property type="entry name" value="HOX"/>
    <property type="match status" value="1"/>
</dbReference>
<feature type="domain" description="C2H2-type" evidence="14">
    <location>
        <begin position="644"/>
        <end position="671"/>
    </location>
</feature>
<keyword evidence="7 10" id="KW-0371">Homeobox</keyword>